<keyword evidence="9" id="KW-0472">Membrane</keyword>
<keyword evidence="2" id="KW-0813">Transport</keyword>
<evidence type="ECO:0000259" key="12">
    <source>
        <dbReference type="Pfam" id="PF07715"/>
    </source>
</evidence>
<evidence type="ECO:0000256" key="3">
    <source>
        <dbReference type="ARBA" id="ARBA00022496"/>
    </source>
</evidence>
<dbReference type="InterPro" id="IPR039426">
    <property type="entry name" value="TonB-dep_rcpt-like"/>
</dbReference>
<accession>A0A381VIB3</accession>
<dbReference type="PROSITE" id="PS52016">
    <property type="entry name" value="TONB_DEPENDENT_REC_3"/>
    <property type="match status" value="1"/>
</dbReference>
<dbReference type="EMBL" id="UINC01008920">
    <property type="protein sequence ID" value="SVA40089.1"/>
    <property type="molecule type" value="Genomic_DNA"/>
</dbReference>
<organism evidence="13">
    <name type="scientific">marine metagenome</name>
    <dbReference type="NCBI Taxonomy" id="408172"/>
    <lineage>
        <taxon>unclassified sequences</taxon>
        <taxon>metagenomes</taxon>
        <taxon>ecological metagenomes</taxon>
    </lineage>
</organism>
<evidence type="ECO:0000256" key="7">
    <source>
        <dbReference type="ARBA" id="ARBA00023065"/>
    </source>
</evidence>
<protein>
    <recommendedName>
        <fullName evidence="14">TonB-dependent receptor plug domain-containing protein</fullName>
    </recommendedName>
</protein>
<keyword evidence="10" id="KW-0998">Cell outer membrane</keyword>
<dbReference type="AlphaFoldDB" id="A0A381VIB3"/>
<evidence type="ECO:0000256" key="1">
    <source>
        <dbReference type="ARBA" id="ARBA00004571"/>
    </source>
</evidence>
<dbReference type="CDD" id="cd01347">
    <property type="entry name" value="ligand_gated_channel"/>
    <property type="match status" value="1"/>
</dbReference>
<dbReference type="Gene3D" id="2.40.170.20">
    <property type="entry name" value="TonB-dependent receptor, beta-barrel domain"/>
    <property type="match status" value="1"/>
</dbReference>
<comment type="subcellular location">
    <subcellularLocation>
        <location evidence="1">Cell outer membrane</location>
        <topology evidence="1">Multi-pass membrane protein</topology>
    </subcellularLocation>
</comment>
<dbReference type="InterPro" id="IPR000531">
    <property type="entry name" value="Beta-barrel_TonB"/>
</dbReference>
<evidence type="ECO:0000256" key="6">
    <source>
        <dbReference type="ARBA" id="ARBA00023004"/>
    </source>
</evidence>
<evidence type="ECO:0000313" key="13">
    <source>
        <dbReference type="EMBL" id="SVA40089.1"/>
    </source>
</evidence>
<proteinExistence type="predicted"/>
<keyword evidence="3" id="KW-0410">Iron transport</keyword>
<feature type="domain" description="TonB-dependent receptor-like beta-barrel" evidence="11">
    <location>
        <begin position="188"/>
        <end position="637"/>
    </location>
</feature>
<dbReference type="InterPro" id="IPR036942">
    <property type="entry name" value="Beta-barrel_TonB_sf"/>
</dbReference>
<keyword evidence="4" id="KW-0812">Transmembrane</keyword>
<evidence type="ECO:0000256" key="5">
    <source>
        <dbReference type="ARBA" id="ARBA00022729"/>
    </source>
</evidence>
<evidence type="ECO:0000259" key="11">
    <source>
        <dbReference type="Pfam" id="PF00593"/>
    </source>
</evidence>
<evidence type="ECO:0000256" key="8">
    <source>
        <dbReference type="ARBA" id="ARBA00023077"/>
    </source>
</evidence>
<feature type="domain" description="TonB-dependent receptor plug" evidence="12">
    <location>
        <begin position="53"/>
        <end position="144"/>
    </location>
</feature>
<dbReference type="Pfam" id="PF07715">
    <property type="entry name" value="Plug"/>
    <property type="match status" value="1"/>
</dbReference>
<name>A0A381VIB3_9ZZZZ</name>
<dbReference type="PANTHER" id="PTHR32552:SF68">
    <property type="entry name" value="FERRICHROME OUTER MEMBRANE TRANSPORTER_PHAGE RECEPTOR"/>
    <property type="match status" value="1"/>
</dbReference>
<dbReference type="InterPro" id="IPR037066">
    <property type="entry name" value="Plug_dom_sf"/>
</dbReference>
<dbReference type="GO" id="GO:0009279">
    <property type="term" value="C:cell outer membrane"/>
    <property type="evidence" value="ECO:0007669"/>
    <property type="project" value="UniProtKB-SubCell"/>
</dbReference>
<evidence type="ECO:0008006" key="14">
    <source>
        <dbReference type="Google" id="ProtNLM"/>
    </source>
</evidence>
<keyword evidence="6" id="KW-0408">Iron</keyword>
<dbReference type="Gene3D" id="2.170.130.10">
    <property type="entry name" value="TonB-dependent receptor, plug domain"/>
    <property type="match status" value="1"/>
</dbReference>
<keyword evidence="8" id="KW-0798">TonB box</keyword>
<keyword evidence="7" id="KW-0406">Ion transport</keyword>
<dbReference type="PANTHER" id="PTHR32552">
    <property type="entry name" value="FERRICHROME IRON RECEPTOR-RELATED"/>
    <property type="match status" value="1"/>
</dbReference>
<evidence type="ECO:0000256" key="2">
    <source>
        <dbReference type="ARBA" id="ARBA00022448"/>
    </source>
</evidence>
<dbReference type="SUPFAM" id="SSF56935">
    <property type="entry name" value="Porins"/>
    <property type="match status" value="1"/>
</dbReference>
<sequence>MPGKSQAQYKIKLETGREQFLRLLEVTSTRSEKKIVDIPAAIRSLDLKGEGLPPVSLDEALTSVPGLFFQNQFNSAQDLRLSIRGFGARSAFGVRGVKILVDGIPLTLPDGQTQLDSIDPGMINSLEVLRGPSSSLYGNASGGTISIKTFDEPRSGFESDSRLLLGSFGLEKYQIKSGGTFGSLNYNIYASHLQRDGYRDHSATENTLVHGKFGWQTDANSSWTFILRHLLSPKAQDPGALTEQQADFNPKAARSQNIVFDAGEVVDNTQLGLLYEKDISSSQEISLTAPLNRRLFSNKLPFTSGGTVEFERLAPGLGARTVINSRLRNKPIRWIAGADLSHQRDDRKRFDNNNGIKGSQTLDRFETVTSIGPYLRAEWQESPRIELVAGIRYDHVEFDLEDNFLSDGDQSGSKTLSEWSGTLGAVYHFNKSLHGYANIATAFETPTTTELANDPSGGSGFNQNLDSQLSVSYEVGLKERIGNRMDYDLAVFVIQSWDELIPFEIITSPGRTFYKNAGQSRRVGLETAMSFRPVERIETGLSYAFSDFRFTRFDDNGSNHSGNFIPGMPEHRIVANLRANSSSGWFAKGEIQYVSSFFVNDENTVDNPSYITNRFSFGRKKAVGKSQLSVFLGVENIFDQSYNANTRINATGGRYFEPGQPFTLFGGVSWVYLAAAK</sequence>
<gene>
    <name evidence="13" type="ORF">METZ01_LOCUS92943</name>
</gene>
<dbReference type="GO" id="GO:0015344">
    <property type="term" value="F:siderophore uptake transmembrane transporter activity"/>
    <property type="evidence" value="ECO:0007669"/>
    <property type="project" value="TreeGrafter"/>
</dbReference>
<keyword evidence="5" id="KW-0732">Signal</keyword>
<evidence type="ECO:0000256" key="9">
    <source>
        <dbReference type="ARBA" id="ARBA00023136"/>
    </source>
</evidence>
<evidence type="ECO:0000256" key="10">
    <source>
        <dbReference type="ARBA" id="ARBA00023237"/>
    </source>
</evidence>
<reference evidence="13" key="1">
    <citation type="submission" date="2018-05" db="EMBL/GenBank/DDBJ databases">
        <authorList>
            <person name="Lanie J.A."/>
            <person name="Ng W.-L."/>
            <person name="Kazmierczak K.M."/>
            <person name="Andrzejewski T.M."/>
            <person name="Davidsen T.M."/>
            <person name="Wayne K.J."/>
            <person name="Tettelin H."/>
            <person name="Glass J.I."/>
            <person name="Rusch D."/>
            <person name="Podicherti R."/>
            <person name="Tsui H.-C.T."/>
            <person name="Winkler M.E."/>
        </authorList>
    </citation>
    <scope>NUCLEOTIDE SEQUENCE</scope>
</reference>
<dbReference type="InterPro" id="IPR012910">
    <property type="entry name" value="Plug_dom"/>
</dbReference>
<dbReference type="Pfam" id="PF00593">
    <property type="entry name" value="TonB_dep_Rec_b-barrel"/>
    <property type="match status" value="1"/>
</dbReference>
<evidence type="ECO:0000256" key="4">
    <source>
        <dbReference type="ARBA" id="ARBA00022692"/>
    </source>
</evidence>